<feature type="transmembrane region" description="Helical" evidence="7">
    <location>
        <begin position="104"/>
        <end position="121"/>
    </location>
</feature>
<evidence type="ECO:0000313" key="12">
    <source>
        <dbReference type="Proteomes" id="UP000289193"/>
    </source>
</evidence>
<dbReference type="EMBL" id="CP031217">
    <property type="protein sequence ID" value="AXH12920.1"/>
    <property type="molecule type" value="Genomic_DNA"/>
</dbReference>
<evidence type="ECO:0000313" key="9">
    <source>
        <dbReference type="EMBL" id="AXH12920.1"/>
    </source>
</evidence>
<evidence type="ECO:0000256" key="5">
    <source>
        <dbReference type="ARBA" id="ARBA00023004"/>
    </source>
</evidence>
<comment type="subcellular location">
    <subcellularLocation>
        <location evidence="1">Membrane</location>
        <topology evidence="1">Multi-pass membrane protein</topology>
    </subcellularLocation>
</comment>
<feature type="transmembrane region" description="Helical" evidence="7">
    <location>
        <begin position="67"/>
        <end position="84"/>
    </location>
</feature>
<dbReference type="InterPro" id="IPR013130">
    <property type="entry name" value="Fe3_Rdtase_TM_dom"/>
</dbReference>
<dbReference type="GO" id="GO:0016679">
    <property type="term" value="F:oxidoreductase activity, acting on diphenols and related substances as donors"/>
    <property type="evidence" value="ECO:0007669"/>
    <property type="project" value="TreeGrafter"/>
</dbReference>
<dbReference type="GO" id="GO:0020037">
    <property type="term" value="F:heme binding"/>
    <property type="evidence" value="ECO:0007669"/>
    <property type="project" value="TreeGrafter"/>
</dbReference>
<feature type="domain" description="Ferric oxidoreductase" evidence="8">
    <location>
        <begin position="61"/>
        <end position="144"/>
    </location>
</feature>
<dbReference type="Proteomes" id="UP000289193">
    <property type="component" value="Unassembled WGS sequence"/>
</dbReference>
<dbReference type="EMBL" id="PDKM01000013">
    <property type="protein sequence ID" value="RXK08844.1"/>
    <property type="molecule type" value="Genomic_DNA"/>
</dbReference>
<dbReference type="GO" id="GO:0005886">
    <property type="term" value="C:plasma membrane"/>
    <property type="evidence" value="ECO:0007669"/>
    <property type="project" value="TreeGrafter"/>
</dbReference>
<evidence type="ECO:0000256" key="7">
    <source>
        <dbReference type="SAM" id="Phobius"/>
    </source>
</evidence>
<keyword evidence="4 7" id="KW-1133">Transmembrane helix</keyword>
<feature type="transmembrane region" description="Helical" evidence="7">
    <location>
        <begin position="157"/>
        <end position="175"/>
    </location>
</feature>
<gene>
    <name evidence="9" type="primary">yedZ</name>
    <name evidence="9" type="ORF">ABIV_1932</name>
    <name evidence="10" type="ORF">CRV05_13215</name>
</gene>
<dbReference type="PANTHER" id="PTHR36964">
    <property type="entry name" value="PROTEIN-METHIONINE-SULFOXIDE REDUCTASE HEME-BINDING SUBUNIT MSRQ"/>
    <property type="match status" value="1"/>
</dbReference>
<evidence type="ECO:0000256" key="1">
    <source>
        <dbReference type="ARBA" id="ARBA00004141"/>
    </source>
</evidence>
<evidence type="ECO:0000313" key="11">
    <source>
        <dbReference type="Proteomes" id="UP000253850"/>
    </source>
</evidence>
<evidence type="ECO:0000256" key="3">
    <source>
        <dbReference type="ARBA" id="ARBA00022692"/>
    </source>
</evidence>
<name>A0AAX2A4R5_9BACT</name>
<dbReference type="InterPro" id="IPR022837">
    <property type="entry name" value="MsrQ-like"/>
</dbReference>
<keyword evidence="12" id="KW-1185">Reference proteome</keyword>
<dbReference type="Proteomes" id="UP000253850">
    <property type="component" value="Chromosome"/>
</dbReference>
<keyword evidence="6 7" id="KW-0472">Membrane</keyword>
<dbReference type="KEGG" id="hbv:ABIV_1932"/>
<reference evidence="9 11" key="2">
    <citation type="submission" date="2018-07" db="EMBL/GenBank/DDBJ databases">
        <title>Complete genome of the Arcobacter bivalviorum type strain LMG 26154.</title>
        <authorList>
            <person name="Miller W.G."/>
            <person name="Yee E."/>
            <person name="Bono J.L."/>
        </authorList>
    </citation>
    <scope>NUCLEOTIDE SEQUENCE [LARGE SCALE GENOMIC DNA]</scope>
    <source>
        <strain evidence="9 11">LMG 26154</strain>
    </source>
</reference>
<keyword evidence="2" id="KW-0813">Transport</keyword>
<dbReference type="AlphaFoldDB" id="A0AAX2A4R5"/>
<feature type="transmembrane region" description="Helical" evidence="7">
    <location>
        <begin position="133"/>
        <end position="151"/>
    </location>
</feature>
<evidence type="ECO:0000313" key="10">
    <source>
        <dbReference type="EMBL" id="RXK08844.1"/>
    </source>
</evidence>
<dbReference type="GO" id="GO:0010181">
    <property type="term" value="F:FMN binding"/>
    <property type="evidence" value="ECO:0007669"/>
    <property type="project" value="TreeGrafter"/>
</dbReference>
<evidence type="ECO:0000259" key="8">
    <source>
        <dbReference type="Pfam" id="PF01794"/>
    </source>
</evidence>
<reference evidence="10 12" key="1">
    <citation type="submission" date="2017-10" db="EMBL/GenBank/DDBJ databases">
        <title>Genomics of the genus Arcobacter.</title>
        <authorList>
            <person name="Perez-Cataluna A."/>
            <person name="Figueras M.J."/>
        </authorList>
    </citation>
    <scope>NUCLEOTIDE SEQUENCE [LARGE SCALE GENOMIC DNA]</scope>
    <source>
        <strain evidence="10 12">CECT 7835</strain>
    </source>
</reference>
<organism evidence="10 12">
    <name type="scientific">Halarcobacter bivalviorum</name>
    <dbReference type="NCBI Taxonomy" id="663364"/>
    <lineage>
        <taxon>Bacteria</taxon>
        <taxon>Pseudomonadati</taxon>
        <taxon>Campylobacterota</taxon>
        <taxon>Epsilonproteobacteria</taxon>
        <taxon>Campylobacterales</taxon>
        <taxon>Arcobacteraceae</taxon>
        <taxon>Halarcobacter</taxon>
    </lineage>
</organism>
<dbReference type="Pfam" id="PF01794">
    <property type="entry name" value="Ferric_reduct"/>
    <property type="match status" value="1"/>
</dbReference>
<evidence type="ECO:0000256" key="2">
    <source>
        <dbReference type="ARBA" id="ARBA00022448"/>
    </source>
</evidence>
<evidence type="ECO:0000256" key="4">
    <source>
        <dbReference type="ARBA" id="ARBA00022989"/>
    </source>
</evidence>
<proteinExistence type="predicted"/>
<keyword evidence="3 7" id="KW-0812">Transmembrane</keyword>
<accession>A0AAX2A4R5</accession>
<evidence type="ECO:0000256" key="6">
    <source>
        <dbReference type="ARBA" id="ARBA00023136"/>
    </source>
</evidence>
<sequence>MKRSLLFLLLLIPFLFALFELFILENVKDPIKYIYTISGISSTVILFFTILISLIKKHFNILKYRRMIGLYGFFYALIHFLNFTVLDAELNIDFIFKETLDKPFIYLGMGAFLILIFMAITSTNRLFKIYQPYHKLIYLSLILITIHFIMAQKSLTIMQLFYIAIIILIGYLKLLQQIIRKNRVH</sequence>
<keyword evidence="5" id="KW-0408">Iron</keyword>
<protein>
    <submittedName>
        <fullName evidence="10">Ferric reductase</fullName>
    </submittedName>
    <submittedName>
        <fullName evidence="9">Periplasmic DMSO/TMAO reductase YedYZ, heme-binding membrane subunit</fullName>
    </submittedName>
</protein>
<dbReference type="RefSeq" id="WP_114839731.1">
    <property type="nucleotide sequence ID" value="NZ_CP031217.1"/>
</dbReference>
<feature type="transmembrane region" description="Helical" evidence="7">
    <location>
        <begin position="33"/>
        <end position="55"/>
    </location>
</feature>
<dbReference type="PANTHER" id="PTHR36964:SF1">
    <property type="entry name" value="PROTEIN-METHIONINE-SULFOXIDE REDUCTASE HEME-BINDING SUBUNIT MSRQ"/>
    <property type="match status" value="1"/>
</dbReference>